<reference evidence="2" key="1">
    <citation type="journal article" date="2019" name="Int. J. Syst. Evol. Microbiol.">
        <title>The Global Catalogue of Microorganisms (GCM) 10K type strain sequencing project: providing services to taxonomists for standard genome sequencing and annotation.</title>
        <authorList>
            <consortium name="The Broad Institute Genomics Platform"/>
            <consortium name="The Broad Institute Genome Sequencing Center for Infectious Disease"/>
            <person name="Wu L."/>
            <person name="Ma J."/>
        </authorList>
    </citation>
    <scope>NUCLEOTIDE SEQUENCE [LARGE SCALE GENOMIC DNA]</scope>
    <source>
        <strain evidence="2">CCUG 54356</strain>
    </source>
</reference>
<gene>
    <name evidence="1" type="ORF">ACFQ2X_07270</name>
</gene>
<comment type="caution">
    <text evidence="1">The sequence shown here is derived from an EMBL/GenBank/DDBJ whole genome shotgun (WGS) entry which is preliminary data.</text>
</comment>
<dbReference type="EMBL" id="JBHTLR010000007">
    <property type="protein sequence ID" value="MFD1216391.1"/>
    <property type="molecule type" value="Genomic_DNA"/>
</dbReference>
<proteinExistence type="predicted"/>
<sequence>MTVTNLSTALERIEKTDPSSPLACFRARVPGSVNTMFAGTVLTQRRIEQGDINYLGTFHRDNLPEAREKLREYVSEAA</sequence>
<evidence type="ECO:0000313" key="1">
    <source>
        <dbReference type="EMBL" id="MFD1216391.1"/>
    </source>
</evidence>
<dbReference type="RefSeq" id="WP_230438490.1">
    <property type="nucleotide sequence ID" value="NZ_CP087715.1"/>
</dbReference>
<keyword evidence="2" id="KW-1185">Reference proteome</keyword>
<protein>
    <submittedName>
        <fullName evidence="1">Uncharacterized protein</fullName>
    </submittedName>
</protein>
<organism evidence="1 2">
    <name type="scientific">Microbulbifer celer</name>
    <dbReference type="NCBI Taxonomy" id="435905"/>
    <lineage>
        <taxon>Bacteria</taxon>
        <taxon>Pseudomonadati</taxon>
        <taxon>Pseudomonadota</taxon>
        <taxon>Gammaproteobacteria</taxon>
        <taxon>Cellvibrionales</taxon>
        <taxon>Microbulbiferaceae</taxon>
        <taxon>Microbulbifer</taxon>
    </lineage>
</organism>
<evidence type="ECO:0000313" key="2">
    <source>
        <dbReference type="Proteomes" id="UP001597264"/>
    </source>
</evidence>
<accession>A0ABW3U945</accession>
<name>A0ABW3U945_9GAMM</name>
<dbReference type="Proteomes" id="UP001597264">
    <property type="component" value="Unassembled WGS sequence"/>
</dbReference>